<reference evidence="11 12" key="1">
    <citation type="submission" date="2019-10" db="EMBL/GenBank/DDBJ databases">
        <title>Assembly and Annotation for the nematode Trichostrongylus colubriformis.</title>
        <authorList>
            <person name="Martin J."/>
        </authorList>
    </citation>
    <scope>NUCLEOTIDE SEQUENCE [LARGE SCALE GENOMIC DNA]</scope>
    <source>
        <strain evidence="11">G859</strain>
        <tissue evidence="11">Whole worm</tissue>
    </source>
</reference>
<evidence type="ECO:0000256" key="1">
    <source>
        <dbReference type="ARBA" id="ARBA00004141"/>
    </source>
</evidence>
<evidence type="ECO:0000256" key="9">
    <source>
        <dbReference type="SAM" id="Phobius"/>
    </source>
</evidence>
<feature type="region of interest" description="Disordered" evidence="8">
    <location>
        <begin position="1"/>
        <end position="20"/>
    </location>
</feature>
<keyword evidence="7 11" id="KW-0407">Ion channel</keyword>
<comment type="subcellular location">
    <subcellularLocation>
        <location evidence="1">Membrane</location>
        <topology evidence="1">Multi-pass membrane protein</topology>
    </subcellularLocation>
</comment>
<keyword evidence="4 9" id="KW-1133">Transmembrane helix</keyword>
<dbReference type="AlphaFoldDB" id="A0AAN8FIN4"/>
<evidence type="ECO:0000256" key="5">
    <source>
        <dbReference type="ARBA" id="ARBA00023065"/>
    </source>
</evidence>
<dbReference type="Proteomes" id="UP001331761">
    <property type="component" value="Unassembled WGS sequence"/>
</dbReference>
<dbReference type="SUPFAM" id="SSF81324">
    <property type="entry name" value="Voltage-gated potassium channels"/>
    <property type="match status" value="1"/>
</dbReference>
<evidence type="ECO:0000256" key="4">
    <source>
        <dbReference type="ARBA" id="ARBA00022989"/>
    </source>
</evidence>
<proteinExistence type="predicted"/>
<dbReference type="InterPro" id="IPR003280">
    <property type="entry name" value="2pore_dom_K_chnl"/>
</dbReference>
<dbReference type="GO" id="GO:0030322">
    <property type="term" value="P:stabilization of membrane potential"/>
    <property type="evidence" value="ECO:0007669"/>
    <property type="project" value="TreeGrafter"/>
</dbReference>
<dbReference type="Pfam" id="PF07885">
    <property type="entry name" value="Ion_trans_2"/>
    <property type="match status" value="1"/>
</dbReference>
<dbReference type="GO" id="GO:0015271">
    <property type="term" value="F:outward rectifier potassium channel activity"/>
    <property type="evidence" value="ECO:0007669"/>
    <property type="project" value="TreeGrafter"/>
</dbReference>
<keyword evidence="12" id="KW-1185">Reference proteome</keyword>
<evidence type="ECO:0000256" key="7">
    <source>
        <dbReference type="ARBA" id="ARBA00023303"/>
    </source>
</evidence>
<keyword evidence="2" id="KW-0813">Transport</keyword>
<keyword evidence="5" id="KW-0406">Ion transport</keyword>
<dbReference type="Gene3D" id="1.10.287.70">
    <property type="match status" value="1"/>
</dbReference>
<evidence type="ECO:0000259" key="10">
    <source>
        <dbReference type="Pfam" id="PF07885"/>
    </source>
</evidence>
<evidence type="ECO:0000313" key="12">
    <source>
        <dbReference type="Proteomes" id="UP001331761"/>
    </source>
</evidence>
<evidence type="ECO:0000256" key="6">
    <source>
        <dbReference type="ARBA" id="ARBA00023136"/>
    </source>
</evidence>
<accession>A0AAN8FIN4</accession>
<dbReference type="PANTHER" id="PTHR11003:SF334">
    <property type="entry name" value="FI03418P"/>
    <property type="match status" value="1"/>
</dbReference>
<evidence type="ECO:0000256" key="8">
    <source>
        <dbReference type="SAM" id="MobiDB-lite"/>
    </source>
</evidence>
<evidence type="ECO:0000256" key="2">
    <source>
        <dbReference type="ARBA" id="ARBA00022448"/>
    </source>
</evidence>
<dbReference type="GO" id="GO:0022841">
    <property type="term" value="F:potassium ion leak channel activity"/>
    <property type="evidence" value="ECO:0007669"/>
    <property type="project" value="TreeGrafter"/>
</dbReference>
<dbReference type="EMBL" id="WIXE01019112">
    <property type="protein sequence ID" value="KAK5970360.1"/>
    <property type="molecule type" value="Genomic_DNA"/>
</dbReference>
<dbReference type="GO" id="GO:0005886">
    <property type="term" value="C:plasma membrane"/>
    <property type="evidence" value="ECO:0007669"/>
    <property type="project" value="TreeGrafter"/>
</dbReference>
<dbReference type="InterPro" id="IPR013099">
    <property type="entry name" value="K_chnl_dom"/>
</dbReference>
<sequence>MEISGLQRGWLSRTSSPPEKQNIPVQVKKFQKICMYAIRKGYDGKEFKQAAQWTFTGAFLYSLTVITTIGYGNTAAKTYIGKTLTMLYAIIGIPLMLLFLTNIGDVMAKIFRFLYAQSIRLKFRLILWHKKRKVRGQDSPCKLTCIPPYQSTSSES</sequence>
<feature type="domain" description="Potassium channel" evidence="10">
    <location>
        <begin position="38"/>
        <end position="108"/>
    </location>
</feature>
<evidence type="ECO:0000313" key="11">
    <source>
        <dbReference type="EMBL" id="KAK5970360.1"/>
    </source>
</evidence>
<protein>
    <submittedName>
        <fullName evidence="11">TWiK family of potassium channels protein 7</fullName>
    </submittedName>
</protein>
<keyword evidence="3 9" id="KW-0812">Transmembrane</keyword>
<organism evidence="11 12">
    <name type="scientific">Trichostrongylus colubriformis</name>
    <name type="common">Black scour worm</name>
    <dbReference type="NCBI Taxonomy" id="6319"/>
    <lineage>
        <taxon>Eukaryota</taxon>
        <taxon>Metazoa</taxon>
        <taxon>Ecdysozoa</taxon>
        <taxon>Nematoda</taxon>
        <taxon>Chromadorea</taxon>
        <taxon>Rhabditida</taxon>
        <taxon>Rhabditina</taxon>
        <taxon>Rhabditomorpha</taxon>
        <taxon>Strongyloidea</taxon>
        <taxon>Trichostrongylidae</taxon>
        <taxon>Trichostrongylus</taxon>
    </lineage>
</organism>
<feature type="transmembrane region" description="Helical" evidence="9">
    <location>
        <begin position="50"/>
        <end position="72"/>
    </location>
</feature>
<dbReference type="PANTHER" id="PTHR11003">
    <property type="entry name" value="POTASSIUM CHANNEL, SUBFAMILY K"/>
    <property type="match status" value="1"/>
</dbReference>
<gene>
    <name evidence="11" type="ORF">GCK32_017883</name>
</gene>
<feature type="transmembrane region" description="Helical" evidence="9">
    <location>
        <begin position="84"/>
        <end position="104"/>
    </location>
</feature>
<evidence type="ECO:0000256" key="3">
    <source>
        <dbReference type="ARBA" id="ARBA00022692"/>
    </source>
</evidence>
<name>A0AAN8FIN4_TRICO</name>
<comment type="caution">
    <text evidence="11">The sequence shown here is derived from an EMBL/GenBank/DDBJ whole genome shotgun (WGS) entry which is preliminary data.</text>
</comment>
<keyword evidence="6 9" id="KW-0472">Membrane</keyword>